<keyword evidence="2" id="KW-0805">Transcription regulation</keyword>
<accession>A0A382EJQ1</accession>
<keyword evidence="1" id="KW-0597">Phosphoprotein</keyword>
<dbReference type="InterPro" id="IPR011006">
    <property type="entry name" value="CheY-like_superfamily"/>
</dbReference>
<dbReference type="FunFam" id="3.40.50.2300:FF:000018">
    <property type="entry name" value="DNA-binding transcriptional regulator NtrC"/>
    <property type="match status" value="1"/>
</dbReference>
<feature type="non-terminal residue" evidence="6">
    <location>
        <position position="192"/>
    </location>
</feature>
<dbReference type="AlphaFoldDB" id="A0A382EJQ1"/>
<dbReference type="PROSITE" id="PS50110">
    <property type="entry name" value="RESPONSE_REGULATORY"/>
    <property type="match status" value="1"/>
</dbReference>
<dbReference type="InterPro" id="IPR039420">
    <property type="entry name" value="WalR-like"/>
</dbReference>
<dbReference type="GO" id="GO:0005829">
    <property type="term" value="C:cytosol"/>
    <property type="evidence" value="ECO:0007669"/>
    <property type="project" value="TreeGrafter"/>
</dbReference>
<feature type="domain" description="Response regulatory" evidence="5">
    <location>
        <begin position="6"/>
        <end position="120"/>
    </location>
</feature>
<dbReference type="PANTHER" id="PTHR48111:SF56">
    <property type="entry name" value="TETRATHIONATE RESPONSE REGULATORY PROTEIN TTRR"/>
    <property type="match status" value="1"/>
</dbReference>
<dbReference type="Gene3D" id="3.40.50.2300">
    <property type="match status" value="1"/>
</dbReference>
<proteinExistence type="predicted"/>
<evidence type="ECO:0000313" key="6">
    <source>
        <dbReference type="EMBL" id="SVB50542.1"/>
    </source>
</evidence>
<gene>
    <name evidence="6" type="ORF">METZ01_LOCUS203396</name>
</gene>
<sequence>MESNGPICIVDDEQSIRETLEAVLKDEGYQVISCSNAESFQQQLKELTPSLVLLDIWLPGRDGMSVLEELRDTHPELPVLMMSGHTGIESAVSAIKLGARDFLEKPLHLEVILNKIASILSRKRLQVLEELPSDTRLEEAKIINRVIPEESVFLEASDIPQKTLKKNVVLNGMGLISGRNTGLILSPLPENS</sequence>
<dbReference type="InterPro" id="IPR001789">
    <property type="entry name" value="Sig_transdc_resp-reg_receiver"/>
</dbReference>
<keyword evidence="4" id="KW-0804">Transcription</keyword>
<evidence type="ECO:0000259" key="5">
    <source>
        <dbReference type="PROSITE" id="PS50110"/>
    </source>
</evidence>
<protein>
    <recommendedName>
        <fullName evidence="5">Response regulatory domain-containing protein</fullName>
    </recommendedName>
</protein>
<evidence type="ECO:0000256" key="3">
    <source>
        <dbReference type="ARBA" id="ARBA00023125"/>
    </source>
</evidence>
<evidence type="ECO:0000256" key="1">
    <source>
        <dbReference type="ARBA" id="ARBA00022553"/>
    </source>
</evidence>
<dbReference type="SUPFAM" id="SSF52172">
    <property type="entry name" value="CheY-like"/>
    <property type="match status" value="1"/>
</dbReference>
<keyword evidence="3" id="KW-0238">DNA-binding</keyword>
<dbReference type="PANTHER" id="PTHR48111">
    <property type="entry name" value="REGULATOR OF RPOS"/>
    <property type="match status" value="1"/>
</dbReference>
<dbReference type="GO" id="GO:0000976">
    <property type="term" value="F:transcription cis-regulatory region binding"/>
    <property type="evidence" value="ECO:0007669"/>
    <property type="project" value="TreeGrafter"/>
</dbReference>
<dbReference type="SMART" id="SM00448">
    <property type="entry name" value="REC"/>
    <property type="match status" value="1"/>
</dbReference>
<dbReference type="Pfam" id="PF00072">
    <property type="entry name" value="Response_reg"/>
    <property type="match status" value="1"/>
</dbReference>
<reference evidence="6" key="1">
    <citation type="submission" date="2018-05" db="EMBL/GenBank/DDBJ databases">
        <authorList>
            <person name="Lanie J.A."/>
            <person name="Ng W.-L."/>
            <person name="Kazmierczak K.M."/>
            <person name="Andrzejewski T.M."/>
            <person name="Davidsen T.M."/>
            <person name="Wayne K.J."/>
            <person name="Tettelin H."/>
            <person name="Glass J.I."/>
            <person name="Rusch D."/>
            <person name="Podicherti R."/>
            <person name="Tsui H.-C.T."/>
            <person name="Winkler M.E."/>
        </authorList>
    </citation>
    <scope>NUCLEOTIDE SEQUENCE</scope>
</reference>
<dbReference type="EMBL" id="UINC01044714">
    <property type="protein sequence ID" value="SVB50542.1"/>
    <property type="molecule type" value="Genomic_DNA"/>
</dbReference>
<dbReference type="GO" id="GO:0000156">
    <property type="term" value="F:phosphorelay response regulator activity"/>
    <property type="evidence" value="ECO:0007669"/>
    <property type="project" value="TreeGrafter"/>
</dbReference>
<name>A0A382EJQ1_9ZZZZ</name>
<dbReference type="GO" id="GO:0032993">
    <property type="term" value="C:protein-DNA complex"/>
    <property type="evidence" value="ECO:0007669"/>
    <property type="project" value="TreeGrafter"/>
</dbReference>
<evidence type="ECO:0000256" key="4">
    <source>
        <dbReference type="ARBA" id="ARBA00023163"/>
    </source>
</evidence>
<dbReference type="GO" id="GO:0006355">
    <property type="term" value="P:regulation of DNA-templated transcription"/>
    <property type="evidence" value="ECO:0007669"/>
    <property type="project" value="TreeGrafter"/>
</dbReference>
<evidence type="ECO:0000256" key="2">
    <source>
        <dbReference type="ARBA" id="ARBA00023015"/>
    </source>
</evidence>
<organism evidence="6">
    <name type="scientific">marine metagenome</name>
    <dbReference type="NCBI Taxonomy" id="408172"/>
    <lineage>
        <taxon>unclassified sequences</taxon>
        <taxon>metagenomes</taxon>
        <taxon>ecological metagenomes</taxon>
    </lineage>
</organism>